<keyword evidence="2" id="KW-1185">Reference proteome</keyword>
<dbReference type="CDD" id="cd16829">
    <property type="entry name" value="ChuX_HutX-like"/>
    <property type="match status" value="1"/>
</dbReference>
<comment type="caution">
    <text evidence="1">The sequence shown here is derived from an EMBL/GenBank/DDBJ whole genome shotgun (WGS) entry which is preliminary data.</text>
</comment>
<dbReference type="Gene3D" id="3.40.1570.10">
    <property type="entry name" value="HemS/ChuS/ChuX like domains"/>
    <property type="match status" value="1"/>
</dbReference>
<dbReference type="STRING" id="665126.ABB55_15755"/>
<name>A0A0P6VS70_9HYPH</name>
<protein>
    <recommendedName>
        <fullName evidence="3">Heme utilization protein HuvX</fullName>
    </recommendedName>
</protein>
<dbReference type="InterPro" id="IPR010413">
    <property type="entry name" value="HutX-like"/>
</dbReference>
<dbReference type="Pfam" id="PF06228">
    <property type="entry name" value="ChuX_HutX"/>
    <property type="match status" value="1"/>
</dbReference>
<evidence type="ECO:0008006" key="3">
    <source>
        <dbReference type="Google" id="ProtNLM"/>
    </source>
</evidence>
<sequence length="186" mass="19566">MTELSDMTFEAVEARIDAALAAEPDGVIERIAAKAGTTPGAVLARLPGRDAVRLDGTDLASVWNELTGWGDVLVIVHTAAGVFEIDTALMPGTVGQGYFNVGSGAALHGHIAASRCAAIYCVDRLFFGRRSCSIQFVDGDGTIMFKIFVRRAADRSLDPAQLALFEALRDRAVPAAHQPTLAAPAA</sequence>
<gene>
    <name evidence="1" type="ORF">ABB55_15755</name>
</gene>
<dbReference type="NCBIfam" id="TIGR04108">
    <property type="entry name" value="HutX"/>
    <property type="match status" value="1"/>
</dbReference>
<organism evidence="1 2">
    <name type="scientific">Prosthecodimorpha hirschii</name>
    <dbReference type="NCBI Taxonomy" id="665126"/>
    <lineage>
        <taxon>Bacteria</taxon>
        <taxon>Pseudomonadati</taxon>
        <taxon>Pseudomonadota</taxon>
        <taxon>Alphaproteobacteria</taxon>
        <taxon>Hyphomicrobiales</taxon>
        <taxon>Ancalomicrobiaceae</taxon>
        <taxon>Prosthecodimorpha</taxon>
    </lineage>
</organism>
<reference evidence="1 2" key="2">
    <citation type="submission" date="2015-10" db="EMBL/GenBank/DDBJ databases">
        <title>Draft Genome Sequence of Prosthecomicrobium hirschii ATCC 27832.</title>
        <authorList>
            <person name="Daniel J."/>
            <person name="Givan S.A."/>
            <person name="Brun Y.V."/>
            <person name="Brown P.J."/>
        </authorList>
    </citation>
    <scope>NUCLEOTIDE SEQUENCE [LARGE SCALE GENOMIC DNA]</scope>
    <source>
        <strain evidence="1 2">16</strain>
    </source>
</reference>
<accession>A0A0P6VS70</accession>
<dbReference type="RefSeq" id="WP_054359659.1">
    <property type="nucleotide sequence ID" value="NZ_LJYW01000001.1"/>
</dbReference>
<dbReference type="EMBL" id="LJYW01000001">
    <property type="protein sequence ID" value="KPL53494.1"/>
    <property type="molecule type" value="Genomic_DNA"/>
</dbReference>
<dbReference type="PIRSF" id="PIRSF030840">
    <property type="entry name" value="DUF1008"/>
    <property type="match status" value="1"/>
</dbReference>
<reference evidence="1 2" key="1">
    <citation type="submission" date="2015-09" db="EMBL/GenBank/DDBJ databases">
        <authorList>
            <person name="Jackson K.R."/>
            <person name="Lunt B.L."/>
            <person name="Fisher J.N.B."/>
            <person name="Gardner A.V."/>
            <person name="Bailey M.E."/>
            <person name="Deus L.M."/>
            <person name="Earl A.S."/>
            <person name="Gibby P.D."/>
            <person name="Hartmann K.A."/>
            <person name="Liu J.E."/>
            <person name="Manci A.M."/>
            <person name="Nielsen D.A."/>
            <person name="Solomon M.B."/>
            <person name="Breakwell D.P."/>
            <person name="Burnett S.H."/>
            <person name="Grose J.H."/>
        </authorList>
    </citation>
    <scope>NUCLEOTIDE SEQUENCE [LARGE SCALE GENOMIC DNA]</scope>
    <source>
        <strain evidence="1 2">16</strain>
    </source>
</reference>
<proteinExistence type="predicted"/>
<evidence type="ECO:0000313" key="1">
    <source>
        <dbReference type="EMBL" id="KPL53494.1"/>
    </source>
</evidence>
<dbReference type="AlphaFoldDB" id="A0A0P6VS70"/>
<evidence type="ECO:0000313" key="2">
    <source>
        <dbReference type="Proteomes" id="UP000048984"/>
    </source>
</evidence>
<dbReference type="SUPFAM" id="SSF144064">
    <property type="entry name" value="Heme iron utilization protein-like"/>
    <property type="match status" value="1"/>
</dbReference>
<dbReference type="InterPro" id="IPR053733">
    <property type="entry name" value="Heme_Transport_Util_sf"/>
</dbReference>
<dbReference type="Proteomes" id="UP000048984">
    <property type="component" value="Unassembled WGS sequence"/>
</dbReference>